<sequence length="62" mass="6909">MRTWHNLTGQRFVIALVYSSIREASGQDSFQVPKSVHPTAMIEEVKELTRPLDLALLLSVGA</sequence>
<protein>
    <submittedName>
        <fullName evidence="1">Uncharacterized protein</fullName>
    </submittedName>
</protein>
<evidence type="ECO:0000313" key="2">
    <source>
        <dbReference type="Proteomes" id="UP000237000"/>
    </source>
</evidence>
<comment type="caution">
    <text evidence="1">The sequence shown here is derived from an EMBL/GenBank/DDBJ whole genome shotgun (WGS) entry which is preliminary data.</text>
</comment>
<dbReference type="InParanoid" id="A0A2P5F974"/>
<dbReference type="AlphaFoldDB" id="A0A2P5F974"/>
<name>A0A2P5F974_TREOI</name>
<evidence type="ECO:0000313" key="1">
    <source>
        <dbReference type="EMBL" id="PON94349.1"/>
    </source>
</evidence>
<reference evidence="2" key="1">
    <citation type="submission" date="2016-06" db="EMBL/GenBank/DDBJ databases">
        <title>Parallel loss of symbiosis genes in relatives of nitrogen-fixing non-legume Parasponia.</title>
        <authorList>
            <person name="Van Velzen R."/>
            <person name="Holmer R."/>
            <person name="Bu F."/>
            <person name="Rutten L."/>
            <person name="Van Zeijl A."/>
            <person name="Liu W."/>
            <person name="Santuari L."/>
            <person name="Cao Q."/>
            <person name="Sharma T."/>
            <person name="Shen D."/>
            <person name="Roswanjaya Y."/>
            <person name="Wardhani T."/>
            <person name="Kalhor M.S."/>
            <person name="Jansen J."/>
            <person name="Van den Hoogen J."/>
            <person name="Gungor B."/>
            <person name="Hartog M."/>
            <person name="Hontelez J."/>
            <person name="Verver J."/>
            <person name="Yang W.-C."/>
            <person name="Schijlen E."/>
            <person name="Repin R."/>
            <person name="Schilthuizen M."/>
            <person name="Schranz E."/>
            <person name="Heidstra R."/>
            <person name="Miyata K."/>
            <person name="Fedorova E."/>
            <person name="Kohlen W."/>
            <person name="Bisseling T."/>
            <person name="Smit S."/>
            <person name="Geurts R."/>
        </authorList>
    </citation>
    <scope>NUCLEOTIDE SEQUENCE [LARGE SCALE GENOMIC DNA]</scope>
    <source>
        <strain evidence="2">cv. RG33-2</strain>
    </source>
</reference>
<accession>A0A2P5F974</accession>
<keyword evidence="2" id="KW-1185">Reference proteome</keyword>
<proteinExistence type="predicted"/>
<gene>
    <name evidence="1" type="ORF">TorRG33x02_098230</name>
</gene>
<organism evidence="1 2">
    <name type="scientific">Trema orientale</name>
    <name type="common">Charcoal tree</name>
    <name type="synonym">Celtis orientalis</name>
    <dbReference type="NCBI Taxonomy" id="63057"/>
    <lineage>
        <taxon>Eukaryota</taxon>
        <taxon>Viridiplantae</taxon>
        <taxon>Streptophyta</taxon>
        <taxon>Embryophyta</taxon>
        <taxon>Tracheophyta</taxon>
        <taxon>Spermatophyta</taxon>
        <taxon>Magnoliopsida</taxon>
        <taxon>eudicotyledons</taxon>
        <taxon>Gunneridae</taxon>
        <taxon>Pentapetalae</taxon>
        <taxon>rosids</taxon>
        <taxon>fabids</taxon>
        <taxon>Rosales</taxon>
        <taxon>Cannabaceae</taxon>
        <taxon>Trema</taxon>
    </lineage>
</organism>
<dbReference type="EMBL" id="JXTC01000052">
    <property type="protein sequence ID" value="PON94349.1"/>
    <property type="molecule type" value="Genomic_DNA"/>
</dbReference>
<dbReference type="OrthoDB" id="10350350at2759"/>
<dbReference type="Proteomes" id="UP000237000">
    <property type="component" value="Unassembled WGS sequence"/>
</dbReference>